<proteinExistence type="predicted"/>
<sequence length="104" mass="11915">MGVTSQSSVAMNHVGDVLRGMSTYVRNYEGERRRLRLRAPKPDSLRLAKWRQTIAAHQRGLPRQGSPDPFPSKVFNGRLLAHHMIMTKKQNRNRGHLVSFSLPR</sequence>
<protein>
    <submittedName>
        <fullName evidence="1">Uncharacterized protein</fullName>
    </submittedName>
</protein>
<accession>A0A7R8X784</accession>
<gene>
    <name evidence="1" type="ORF">DSTB1V02_LOCUS5188</name>
</gene>
<dbReference type="Proteomes" id="UP000677054">
    <property type="component" value="Unassembled WGS sequence"/>
</dbReference>
<dbReference type="AlphaFoldDB" id="A0A7R8X784"/>
<keyword evidence="2" id="KW-1185">Reference proteome</keyword>
<organism evidence="1">
    <name type="scientific">Darwinula stevensoni</name>
    <dbReference type="NCBI Taxonomy" id="69355"/>
    <lineage>
        <taxon>Eukaryota</taxon>
        <taxon>Metazoa</taxon>
        <taxon>Ecdysozoa</taxon>
        <taxon>Arthropoda</taxon>
        <taxon>Crustacea</taxon>
        <taxon>Oligostraca</taxon>
        <taxon>Ostracoda</taxon>
        <taxon>Podocopa</taxon>
        <taxon>Podocopida</taxon>
        <taxon>Darwinulocopina</taxon>
        <taxon>Darwinuloidea</taxon>
        <taxon>Darwinulidae</taxon>
        <taxon>Darwinula</taxon>
    </lineage>
</organism>
<reference evidence="1" key="1">
    <citation type="submission" date="2020-11" db="EMBL/GenBank/DDBJ databases">
        <authorList>
            <person name="Tran Van P."/>
        </authorList>
    </citation>
    <scope>NUCLEOTIDE SEQUENCE</scope>
</reference>
<dbReference type="EMBL" id="CAJPEV010000829">
    <property type="protein sequence ID" value="CAG0888894.1"/>
    <property type="molecule type" value="Genomic_DNA"/>
</dbReference>
<evidence type="ECO:0000313" key="2">
    <source>
        <dbReference type="Proteomes" id="UP000677054"/>
    </source>
</evidence>
<dbReference type="EMBL" id="LR900346">
    <property type="protein sequence ID" value="CAD7245314.1"/>
    <property type="molecule type" value="Genomic_DNA"/>
</dbReference>
<name>A0A7R8X784_9CRUS</name>
<evidence type="ECO:0000313" key="1">
    <source>
        <dbReference type="EMBL" id="CAD7245314.1"/>
    </source>
</evidence>